<dbReference type="Gene3D" id="3.40.50.620">
    <property type="entry name" value="HUPs"/>
    <property type="match status" value="1"/>
</dbReference>
<dbReference type="InterPro" id="IPR050512">
    <property type="entry name" value="Sulf_AdTrans/APS_kinase"/>
</dbReference>
<feature type="domain" description="APS kinase" evidence="6">
    <location>
        <begin position="381"/>
        <end position="533"/>
    </location>
</feature>
<dbReference type="InterPro" id="IPR027417">
    <property type="entry name" value="P-loop_NTPase"/>
</dbReference>
<dbReference type="InterPro" id="IPR059117">
    <property type="entry name" value="APS_kinase_dom"/>
</dbReference>
<evidence type="ECO:0000313" key="10">
    <source>
        <dbReference type="Proteomes" id="UP001162001"/>
    </source>
</evidence>
<dbReference type="SUPFAM" id="SSF52374">
    <property type="entry name" value="Nucleotidylyl transferase"/>
    <property type="match status" value="1"/>
</dbReference>
<dbReference type="Proteomes" id="UP001162001">
    <property type="component" value="Segment"/>
</dbReference>
<dbReference type="InterPro" id="IPR002650">
    <property type="entry name" value="Sulphate_adenylyltransferase"/>
</dbReference>
<dbReference type="SUPFAM" id="SSF52540">
    <property type="entry name" value="P-loop containing nucleoside triphosphate hydrolases"/>
    <property type="match status" value="1"/>
</dbReference>
<dbReference type="GO" id="GO:0004020">
    <property type="term" value="F:adenylylsulfate kinase activity"/>
    <property type="evidence" value="ECO:0007669"/>
    <property type="project" value="InterPro"/>
</dbReference>
<feature type="domain" description="Sulphate adenylyltransferase catalytic" evidence="7">
    <location>
        <begin position="157"/>
        <end position="372"/>
    </location>
</feature>
<evidence type="ECO:0000256" key="2">
    <source>
        <dbReference type="ARBA" id="ARBA00022679"/>
    </source>
</evidence>
<dbReference type="EMBL" id="MT418680">
    <property type="protein sequence ID" value="QKF94091.1"/>
    <property type="molecule type" value="Genomic_DNA"/>
</dbReference>
<dbReference type="GO" id="GO:0004781">
    <property type="term" value="F:sulfate adenylyltransferase (ATP) activity"/>
    <property type="evidence" value="ECO:0007669"/>
    <property type="project" value="UniProtKB-EC"/>
</dbReference>
<evidence type="ECO:0000256" key="4">
    <source>
        <dbReference type="ARBA" id="ARBA00022741"/>
    </source>
</evidence>
<reference evidence="9 10" key="1">
    <citation type="submission" date="2020-04" db="EMBL/GenBank/DDBJ databases">
        <title>Advantages and limits of metagenomic assembly and binning of a giant virus.</title>
        <authorList>
            <person name="Schulz F."/>
            <person name="Andreani J."/>
            <person name="Francis R."/>
            <person name="Boudjemaa H."/>
            <person name="Bou Khalil J.Y."/>
            <person name="Lee J."/>
            <person name="La Scola B."/>
            <person name="Woyke T."/>
        </authorList>
    </citation>
    <scope>NUCLEOTIDE SEQUENCE [LARGE SCALE GENOMIC DNA]</scope>
    <source>
        <strain evidence="9 10">FV1/VV64</strain>
    </source>
</reference>
<feature type="domain" description="ATP-sulfurylase PUA-like" evidence="8">
    <location>
        <begin position="3"/>
        <end position="146"/>
    </location>
</feature>
<dbReference type="InterPro" id="IPR025980">
    <property type="entry name" value="ATP-Sase_PUA-like_dom"/>
</dbReference>
<keyword evidence="4" id="KW-0547">Nucleotide-binding</keyword>
<evidence type="ECO:0000259" key="6">
    <source>
        <dbReference type="Pfam" id="PF01583"/>
    </source>
</evidence>
<dbReference type="NCBIfam" id="NF004040">
    <property type="entry name" value="PRK05537.1"/>
    <property type="match status" value="1"/>
</dbReference>
<organism evidence="9 10">
    <name type="scientific">Fadolivirus FV1/VV64</name>
    <dbReference type="NCBI Taxonomy" id="3070911"/>
    <lineage>
        <taxon>Viruses</taxon>
        <taxon>Varidnaviria</taxon>
        <taxon>Bamfordvirae</taxon>
        <taxon>Nucleocytoviricota</taxon>
        <taxon>Megaviricetes</taxon>
        <taxon>Imitervirales</taxon>
        <taxon>Mimiviridae</taxon>
        <taxon>Klosneuvirinae</taxon>
        <taxon>Fadolivirus</taxon>
        <taxon>Fadolivirus algeromassiliense</taxon>
    </lineage>
</organism>
<name>A0A7D3UUE8_9VIRU</name>
<evidence type="ECO:0000256" key="1">
    <source>
        <dbReference type="ARBA" id="ARBA00004678"/>
    </source>
</evidence>
<keyword evidence="3 9" id="KW-0548">Nucleotidyltransferase</keyword>
<evidence type="ECO:0000259" key="7">
    <source>
        <dbReference type="Pfam" id="PF01747"/>
    </source>
</evidence>
<evidence type="ECO:0000313" key="9">
    <source>
        <dbReference type="EMBL" id="QKF94091.1"/>
    </source>
</evidence>
<dbReference type="SUPFAM" id="SSF88697">
    <property type="entry name" value="PUA domain-like"/>
    <property type="match status" value="1"/>
</dbReference>
<dbReference type="CDD" id="cd02027">
    <property type="entry name" value="APSK"/>
    <property type="match status" value="1"/>
</dbReference>
<dbReference type="NCBIfam" id="TIGR00339">
    <property type="entry name" value="sopT"/>
    <property type="match status" value="1"/>
</dbReference>
<dbReference type="NCBIfam" id="NF003013">
    <property type="entry name" value="PRK03846.1"/>
    <property type="match status" value="1"/>
</dbReference>
<dbReference type="PANTHER" id="PTHR42700:SF1">
    <property type="entry name" value="SULFATE ADENYLYLTRANSFERASE"/>
    <property type="match status" value="1"/>
</dbReference>
<dbReference type="Pfam" id="PF01583">
    <property type="entry name" value="APS_kinase"/>
    <property type="match status" value="1"/>
</dbReference>
<sequence length="557" mass="64742">MKDQMDELVNESTKYKHIILNQRQLCDLELLLNGGFYPLNGFLYEKDYLGVIENCRLANGKLWPMPIVLSIHDDKVQDLKDSRHITLKDEQNFPLAILRDIELYKPNLINECIKVYGTDDTNHPYVKIIMSNPNVHYIGGVLDRIQLPKHYDYTINRLTPYETKQLFVKNNWNTIVGFQTRNPMHRSHLELTMYALKEAGNDAKLLLQPVIGITQDCDVDYHTRVRCYKKLLKYYPQNTVELALLPLSMRMAGPREALWHALIRANYGCTHFIIGRDHAGPSYKDKNGNNFYKPYDAQYFVEKYKDELPIKILTSKMISYVKELNKYLPENEVPEGMTILNISGTQQRDMLTKRMEIPEWFSYPDIVEELRNEYISINKMGFCVYFVGLSGSGKSTLTSALESRLREINPYRRITILDADTIRQNLSKGLGFSKEDRSTNVQRIGYVAHEIVKHRGICLVANIAPYQSDRQKNRNLISQYGKYIQVYVKTELEICEQRDCKGLYRLARQGIIKEFTGISDPFEEPNESEIIVNGNDNIELNIEVIINKLKELQLLDN</sequence>
<dbReference type="Pfam" id="PF01747">
    <property type="entry name" value="ATP-sulfurylase"/>
    <property type="match status" value="1"/>
</dbReference>
<keyword evidence="2" id="KW-0808">Transferase</keyword>
<dbReference type="InterPro" id="IPR014729">
    <property type="entry name" value="Rossmann-like_a/b/a_fold"/>
</dbReference>
<dbReference type="GO" id="GO:0019379">
    <property type="term" value="P:sulfate assimilation, phosphoadenylyl sulfate reduction by phosphoadenylyl-sulfate reductase (thioredoxin)"/>
    <property type="evidence" value="ECO:0007669"/>
    <property type="project" value="TreeGrafter"/>
</dbReference>
<evidence type="ECO:0000256" key="3">
    <source>
        <dbReference type="ARBA" id="ARBA00022695"/>
    </source>
</evidence>
<keyword evidence="9" id="KW-0418">Kinase</keyword>
<comment type="pathway">
    <text evidence="1">Sulfur metabolism.</text>
</comment>
<dbReference type="Gene3D" id="3.40.50.300">
    <property type="entry name" value="P-loop containing nucleotide triphosphate hydrolases"/>
    <property type="match status" value="1"/>
</dbReference>
<dbReference type="CDD" id="cd00517">
    <property type="entry name" value="ATPS"/>
    <property type="match status" value="1"/>
</dbReference>
<keyword evidence="10" id="KW-1185">Reference proteome</keyword>
<dbReference type="GO" id="GO:0010134">
    <property type="term" value="P:sulfate assimilation via adenylyl sulfate reduction"/>
    <property type="evidence" value="ECO:0007669"/>
    <property type="project" value="TreeGrafter"/>
</dbReference>
<dbReference type="Pfam" id="PF14306">
    <property type="entry name" value="PUA_2"/>
    <property type="match status" value="1"/>
</dbReference>
<gene>
    <name evidence="9" type="ORF">Fadolivirus_1_633</name>
</gene>
<accession>A0A7D3UUE8</accession>
<dbReference type="NCBIfam" id="TIGR00455">
    <property type="entry name" value="apsK"/>
    <property type="match status" value="1"/>
</dbReference>
<keyword evidence="5" id="KW-0067">ATP-binding</keyword>
<dbReference type="InterPro" id="IPR015947">
    <property type="entry name" value="PUA-like_sf"/>
</dbReference>
<proteinExistence type="predicted"/>
<dbReference type="InterPro" id="IPR024951">
    <property type="entry name" value="Sulfurylase_cat_dom"/>
</dbReference>
<dbReference type="GO" id="GO:0005524">
    <property type="term" value="F:ATP binding"/>
    <property type="evidence" value="ECO:0007669"/>
    <property type="project" value="UniProtKB-KW"/>
</dbReference>
<dbReference type="InterPro" id="IPR002891">
    <property type="entry name" value="APS"/>
</dbReference>
<evidence type="ECO:0000259" key="8">
    <source>
        <dbReference type="Pfam" id="PF14306"/>
    </source>
</evidence>
<evidence type="ECO:0000256" key="5">
    <source>
        <dbReference type="ARBA" id="ARBA00022840"/>
    </source>
</evidence>
<dbReference type="PANTHER" id="PTHR42700">
    <property type="entry name" value="SULFATE ADENYLYLTRANSFERASE"/>
    <property type="match status" value="1"/>
</dbReference>
<protein>
    <submittedName>
        <fullName evidence="9">Bifunctional sulfate adenylyltransferase/adenylylsulfate kinase</fullName>
    </submittedName>
</protein>
<dbReference type="Gene3D" id="3.10.400.10">
    <property type="entry name" value="Sulfate adenylyltransferase"/>
    <property type="match status" value="1"/>
</dbReference>